<protein>
    <submittedName>
        <fullName evidence="1">Uncharacterized protein</fullName>
    </submittedName>
</protein>
<accession>A0A1H8WGK3</accession>
<keyword evidence="4" id="KW-1185">Reference proteome</keyword>
<organism evidence="1 3">
    <name type="scientific">Rhizobium tibeticum</name>
    <dbReference type="NCBI Taxonomy" id="501024"/>
    <lineage>
        <taxon>Bacteria</taxon>
        <taxon>Pseudomonadati</taxon>
        <taxon>Pseudomonadota</taxon>
        <taxon>Alphaproteobacteria</taxon>
        <taxon>Hyphomicrobiales</taxon>
        <taxon>Rhizobiaceae</taxon>
        <taxon>Rhizobium/Agrobacterium group</taxon>
        <taxon>Rhizobium</taxon>
    </lineage>
</organism>
<name>A0A1H8WGK3_9HYPH</name>
<evidence type="ECO:0000313" key="2">
    <source>
        <dbReference type="EMBL" id="SEP26824.1"/>
    </source>
</evidence>
<dbReference type="AlphaFoldDB" id="A0A1H8WGK3"/>
<reference evidence="3" key="2">
    <citation type="submission" date="2016-10" db="EMBL/GenBank/DDBJ databases">
        <authorList>
            <person name="Wibberg D."/>
        </authorList>
    </citation>
    <scope>NUCLEOTIDE SEQUENCE [LARGE SCALE GENOMIC DNA]</scope>
</reference>
<evidence type="ECO:0000313" key="4">
    <source>
        <dbReference type="Proteomes" id="UP000198939"/>
    </source>
</evidence>
<proteinExistence type="predicted"/>
<dbReference type="EMBL" id="FNXB01000079">
    <property type="protein sequence ID" value="SEI21082.1"/>
    <property type="molecule type" value="Genomic_DNA"/>
</dbReference>
<dbReference type="Proteomes" id="UP000183063">
    <property type="component" value="Unassembled WGS sequence"/>
</dbReference>
<dbReference type="Proteomes" id="UP000198939">
    <property type="component" value="Unassembled WGS sequence"/>
</dbReference>
<dbReference type="EMBL" id="FOCV01000064">
    <property type="protein sequence ID" value="SEP26824.1"/>
    <property type="molecule type" value="Genomic_DNA"/>
</dbReference>
<reference evidence="1" key="3">
    <citation type="submission" date="2016-10" db="EMBL/GenBank/DDBJ databases">
        <authorList>
            <person name="de Groot N.N."/>
        </authorList>
    </citation>
    <scope>NUCLEOTIDE SEQUENCE [LARGE SCALE GENOMIC DNA]</scope>
    <source>
        <strain evidence="1">CCBAU85039</strain>
    </source>
</reference>
<evidence type="ECO:0000313" key="1">
    <source>
        <dbReference type="EMBL" id="SEI21082.1"/>
    </source>
</evidence>
<reference evidence="2 4" key="1">
    <citation type="submission" date="2016-10" db="EMBL/GenBank/DDBJ databases">
        <authorList>
            <person name="Varghese N."/>
            <person name="Submissions S."/>
        </authorList>
    </citation>
    <scope>NUCLEOTIDE SEQUENCE [LARGE SCALE GENOMIC DNA]</scope>
    <source>
        <strain evidence="2 4">CGMCC 1.7071</strain>
    </source>
</reference>
<gene>
    <name evidence="1" type="ORF">RTCCBAU85039_6544</name>
    <name evidence="2" type="ORF">SAMN05216228_106412</name>
</gene>
<evidence type="ECO:0000313" key="3">
    <source>
        <dbReference type="Proteomes" id="UP000183063"/>
    </source>
</evidence>
<sequence>MLTMIVLVSLERERADKTIHSPPRPESTAIAYTTC</sequence>